<name>I3SJ68_LOTJA</name>
<reference evidence="1" key="1">
    <citation type="submission" date="2012-05" db="EMBL/GenBank/DDBJ databases">
        <authorList>
            <person name="Krishnakumar V."/>
            <person name="Cheung F."/>
            <person name="Xiao Y."/>
            <person name="Chan A."/>
            <person name="Moskal W.A."/>
            <person name="Town C.D."/>
        </authorList>
    </citation>
    <scope>NUCLEOTIDE SEQUENCE</scope>
</reference>
<accession>I3SJ68</accession>
<dbReference type="EMBL" id="BT140515">
    <property type="protein sequence ID" value="AFK40310.1"/>
    <property type="molecule type" value="mRNA"/>
</dbReference>
<organism evidence="1">
    <name type="scientific">Lotus japonicus</name>
    <name type="common">Lotus corniculatus var. japonicus</name>
    <dbReference type="NCBI Taxonomy" id="34305"/>
    <lineage>
        <taxon>Eukaryota</taxon>
        <taxon>Viridiplantae</taxon>
        <taxon>Streptophyta</taxon>
        <taxon>Embryophyta</taxon>
        <taxon>Tracheophyta</taxon>
        <taxon>Spermatophyta</taxon>
        <taxon>Magnoliopsida</taxon>
        <taxon>eudicotyledons</taxon>
        <taxon>Gunneridae</taxon>
        <taxon>Pentapetalae</taxon>
        <taxon>rosids</taxon>
        <taxon>fabids</taxon>
        <taxon>Fabales</taxon>
        <taxon>Fabaceae</taxon>
        <taxon>Papilionoideae</taxon>
        <taxon>50 kb inversion clade</taxon>
        <taxon>NPAAA clade</taxon>
        <taxon>Hologalegina</taxon>
        <taxon>robinioid clade</taxon>
        <taxon>Loteae</taxon>
        <taxon>Lotus</taxon>
    </lineage>
</organism>
<proteinExistence type="evidence at transcript level"/>
<protein>
    <submittedName>
        <fullName evidence="1">Uncharacterized protein</fullName>
    </submittedName>
</protein>
<evidence type="ECO:0000313" key="1">
    <source>
        <dbReference type="EMBL" id="AFK40310.1"/>
    </source>
</evidence>
<sequence length="36" mass="4114">MCCWRGDPTLFCCIFVCCNMFVTSAKLHSLAFFQCS</sequence>
<dbReference type="AlphaFoldDB" id="I3SJ68"/>